<protein>
    <submittedName>
        <fullName evidence="1">Ubiquitin-protein ligase</fullName>
    </submittedName>
</protein>
<proteinExistence type="predicted"/>
<dbReference type="PaxDb" id="4113-PGSC0003DMT400054288"/>
<dbReference type="EnsemblPlants" id="PGSC0003DMT400054288">
    <property type="protein sequence ID" value="PGSC0003DMT400054288"/>
    <property type="gene ID" value="PGSC0003DMG402021060"/>
</dbReference>
<evidence type="ECO:0000313" key="1">
    <source>
        <dbReference type="EnsemblPlants" id="PGSC0003DMT400054288"/>
    </source>
</evidence>
<keyword evidence="2" id="KW-1185">Reference proteome</keyword>
<dbReference type="Proteomes" id="UP000011115">
    <property type="component" value="Unassembled WGS sequence"/>
</dbReference>
<dbReference type="InParanoid" id="M1BW24"/>
<sequence>MGGSLCAYKTYLIDSYGDWGNVDLVMDHVDIWVMKEYGVKDSWTMVTSLEEPDKQIGHTMVPLEFSKDRKEILVEQDNKRFRWNSINDDSIKIVDTEIGALRGFLHFNSYVYLRSLVQLHSNDEESDLNKQYNQYKGGNKKALKKRLVILLNCGYVVGL</sequence>
<reference evidence="2" key="1">
    <citation type="journal article" date="2011" name="Nature">
        <title>Genome sequence and analysis of the tuber crop potato.</title>
        <authorList>
            <consortium name="The Potato Genome Sequencing Consortium"/>
        </authorList>
    </citation>
    <scope>NUCLEOTIDE SEQUENCE [LARGE SCALE GENOMIC DNA]</scope>
    <source>
        <strain evidence="2">cv. DM1-3 516 R44</strain>
    </source>
</reference>
<name>M1BW24_SOLTU</name>
<dbReference type="Gramene" id="PGSC0003DMT400054288">
    <property type="protein sequence ID" value="PGSC0003DMT400054288"/>
    <property type="gene ID" value="PGSC0003DMG402021060"/>
</dbReference>
<dbReference type="HOGENOM" id="CLU_1663793_0_0_1"/>
<dbReference type="AlphaFoldDB" id="M1BW24"/>
<accession>M1BW24</accession>
<organism evidence="1 2">
    <name type="scientific">Solanum tuberosum</name>
    <name type="common">Potato</name>
    <dbReference type="NCBI Taxonomy" id="4113"/>
    <lineage>
        <taxon>Eukaryota</taxon>
        <taxon>Viridiplantae</taxon>
        <taxon>Streptophyta</taxon>
        <taxon>Embryophyta</taxon>
        <taxon>Tracheophyta</taxon>
        <taxon>Spermatophyta</taxon>
        <taxon>Magnoliopsida</taxon>
        <taxon>eudicotyledons</taxon>
        <taxon>Gunneridae</taxon>
        <taxon>Pentapetalae</taxon>
        <taxon>asterids</taxon>
        <taxon>lamiids</taxon>
        <taxon>Solanales</taxon>
        <taxon>Solanaceae</taxon>
        <taxon>Solanoideae</taxon>
        <taxon>Solaneae</taxon>
        <taxon>Solanum</taxon>
    </lineage>
</organism>
<reference evidence="1" key="2">
    <citation type="submission" date="2015-06" db="UniProtKB">
        <authorList>
            <consortium name="EnsemblPlants"/>
        </authorList>
    </citation>
    <scope>IDENTIFICATION</scope>
    <source>
        <strain evidence="1">DM1-3 516 R44</strain>
    </source>
</reference>
<evidence type="ECO:0000313" key="2">
    <source>
        <dbReference type="Proteomes" id="UP000011115"/>
    </source>
</evidence>